<dbReference type="EMBL" id="JAPDRK010000010">
    <property type="protein sequence ID" value="KAJ9608474.1"/>
    <property type="molecule type" value="Genomic_DNA"/>
</dbReference>
<protein>
    <submittedName>
        <fullName evidence="1">RNase P and RNase MRP subunit</fullName>
        <ecNumber evidence="1">3.1.26.5</ecNumber>
    </submittedName>
</protein>
<evidence type="ECO:0000313" key="1">
    <source>
        <dbReference type="EMBL" id="KAJ9608474.1"/>
    </source>
</evidence>
<dbReference type="AlphaFoldDB" id="A0AA39CHH4"/>
<dbReference type="Proteomes" id="UP001172673">
    <property type="component" value="Unassembled WGS sequence"/>
</dbReference>
<proteinExistence type="predicted"/>
<organism evidence="1 2">
    <name type="scientific">Cladophialophora chaetospira</name>
    <dbReference type="NCBI Taxonomy" id="386627"/>
    <lineage>
        <taxon>Eukaryota</taxon>
        <taxon>Fungi</taxon>
        <taxon>Dikarya</taxon>
        <taxon>Ascomycota</taxon>
        <taxon>Pezizomycotina</taxon>
        <taxon>Eurotiomycetes</taxon>
        <taxon>Chaetothyriomycetidae</taxon>
        <taxon>Chaetothyriales</taxon>
        <taxon>Herpotrichiellaceae</taxon>
        <taxon>Cladophialophora</taxon>
    </lineage>
</organism>
<gene>
    <name evidence="1" type="primary">POP3</name>
    <name evidence="1" type="ORF">H2200_007462</name>
</gene>
<evidence type="ECO:0000313" key="2">
    <source>
        <dbReference type="Proteomes" id="UP001172673"/>
    </source>
</evidence>
<dbReference type="PANTHER" id="PTHR28272">
    <property type="entry name" value="RIBONUCLEASES P/MRP PROTEIN SUBUNIT POP3"/>
    <property type="match status" value="1"/>
</dbReference>
<dbReference type="GO" id="GO:0008033">
    <property type="term" value="P:tRNA processing"/>
    <property type="evidence" value="ECO:0007669"/>
    <property type="project" value="InterPro"/>
</dbReference>
<dbReference type="GO" id="GO:0005655">
    <property type="term" value="C:nucleolar ribonuclease P complex"/>
    <property type="evidence" value="ECO:0007669"/>
    <property type="project" value="TreeGrafter"/>
</dbReference>
<dbReference type="EC" id="3.1.26.5" evidence="1"/>
<sequence>MDKPKKTTVHSLSLPYPDPQWYHIICTIQATPSISVENEQAILHFLLPLLQPIGDFRREHVPRSKGKGRAGNRTIAGDSLPVWMPEVYDHLTVGFNSTVRRLESLARSRKPQILHADPDADPPEAPGVNLATVFVCRKSLPDIMTSSIPILIATSAPISGRARLVNVSAEAEVKIARALHQPRVGVLGIELGTVGAESLLHYIQENVPTLDVPWLDQAPTYQSVNVTIVVSTGKTRAAPLSRKRKTPAEG</sequence>
<dbReference type="GO" id="GO:0000172">
    <property type="term" value="C:ribonuclease MRP complex"/>
    <property type="evidence" value="ECO:0007669"/>
    <property type="project" value="TreeGrafter"/>
</dbReference>
<keyword evidence="2" id="KW-1185">Reference proteome</keyword>
<dbReference type="GO" id="GO:0005829">
    <property type="term" value="C:cytosol"/>
    <property type="evidence" value="ECO:0007669"/>
    <property type="project" value="TreeGrafter"/>
</dbReference>
<dbReference type="PANTHER" id="PTHR28272:SF1">
    <property type="entry name" value="RIBONUCLEASES P_MRP PROTEIN SUBUNIT POP3"/>
    <property type="match status" value="1"/>
</dbReference>
<dbReference type="InterPro" id="IPR013241">
    <property type="entry name" value="RNase_P_Pop3"/>
</dbReference>
<dbReference type="Pfam" id="PF08228">
    <property type="entry name" value="RNase_P_pop3"/>
    <property type="match status" value="1"/>
</dbReference>
<accession>A0AA39CHH4</accession>
<dbReference type="GO" id="GO:0004526">
    <property type="term" value="F:ribonuclease P activity"/>
    <property type="evidence" value="ECO:0007669"/>
    <property type="project" value="UniProtKB-EC"/>
</dbReference>
<dbReference type="GO" id="GO:0000171">
    <property type="term" value="F:ribonuclease MRP activity"/>
    <property type="evidence" value="ECO:0007669"/>
    <property type="project" value="TreeGrafter"/>
</dbReference>
<dbReference type="GO" id="GO:0034965">
    <property type="term" value="P:intronic box C/D snoRNA processing"/>
    <property type="evidence" value="ECO:0007669"/>
    <property type="project" value="TreeGrafter"/>
</dbReference>
<dbReference type="GO" id="GO:0006364">
    <property type="term" value="P:rRNA processing"/>
    <property type="evidence" value="ECO:0007669"/>
    <property type="project" value="InterPro"/>
</dbReference>
<comment type="caution">
    <text evidence="1">The sequence shown here is derived from an EMBL/GenBank/DDBJ whole genome shotgun (WGS) entry which is preliminary data.</text>
</comment>
<name>A0AA39CHH4_9EURO</name>
<keyword evidence="1" id="KW-0378">Hydrolase</keyword>
<reference evidence="1" key="1">
    <citation type="submission" date="2022-10" db="EMBL/GenBank/DDBJ databases">
        <title>Culturing micro-colonial fungi from biological soil crusts in the Mojave desert and describing Neophaeococcomyces mojavensis, and introducing the new genera and species Taxawa tesnikishii.</title>
        <authorList>
            <person name="Kurbessoian T."/>
            <person name="Stajich J.E."/>
        </authorList>
    </citation>
    <scope>NUCLEOTIDE SEQUENCE</scope>
    <source>
        <strain evidence="1">TK_41</strain>
    </source>
</reference>